<sequence>MILPLHGTIKTRVLRMPLNYNAIREETIKGRYVTDKDIDPFLHTVAKDFIVQIEGLSVEERAIKSIVLGKGKLKILMWSQMHGNESTTTKAVLDLINFLKSGSDLASSILKNCTLKIVPILNPDGAMAYTRVNANGVDLNRDAQERTQPESIVLRKIYEDFKPNYCFNLHDQRTIFNVGNTPKPATVSFLAPAHDPERSISKTRGISMQLIVAMNQELQKFIPGQVGRYDDGFNSNCVGDTFQMLHIPTILFESGHFPGDYEREETRKYIFTALVKALEVISKGTINQYKMDSYFNIPDNNKLFYDVMMKNIHILEPKYELGNSAAIQFVETLVDGKIEFKGKLEEIGDLQGKFGHKTYNCLFSKDLKTLKNNPELMDLLGINGIFFQKM</sequence>
<dbReference type="GO" id="GO:0008270">
    <property type="term" value="F:zinc ion binding"/>
    <property type="evidence" value="ECO:0007669"/>
    <property type="project" value="InterPro"/>
</dbReference>
<evidence type="ECO:0000256" key="4">
    <source>
        <dbReference type="ARBA" id="ARBA00022801"/>
    </source>
</evidence>
<evidence type="ECO:0000256" key="2">
    <source>
        <dbReference type="ARBA" id="ARBA00005988"/>
    </source>
</evidence>
<dbReference type="Proteomes" id="UP000193420">
    <property type="component" value="Unassembled WGS sequence"/>
</dbReference>
<reference evidence="10" key="1">
    <citation type="submission" date="2017-04" db="EMBL/GenBank/DDBJ databases">
        <authorList>
            <person name="Varghese N."/>
            <person name="Submissions S."/>
        </authorList>
    </citation>
    <scope>NUCLEOTIDE SEQUENCE [LARGE SCALE GENOMIC DNA]</scope>
    <source>
        <strain evidence="10">DSM 19835</strain>
    </source>
</reference>
<evidence type="ECO:0000313" key="9">
    <source>
        <dbReference type="EMBL" id="SMG24907.1"/>
    </source>
</evidence>
<dbReference type="Gene3D" id="3.40.630.10">
    <property type="entry name" value="Zn peptidases"/>
    <property type="match status" value="1"/>
</dbReference>
<dbReference type="PROSITE" id="PS52035">
    <property type="entry name" value="PEPTIDASE_M14"/>
    <property type="match status" value="1"/>
</dbReference>
<keyword evidence="3" id="KW-0645">Protease</keyword>
<organism evidence="9 10">
    <name type="scientific">Arenibacter troitsensis</name>
    <dbReference type="NCBI Taxonomy" id="188872"/>
    <lineage>
        <taxon>Bacteria</taxon>
        <taxon>Pseudomonadati</taxon>
        <taxon>Bacteroidota</taxon>
        <taxon>Flavobacteriia</taxon>
        <taxon>Flavobacteriales</taxon>
        <taxon>Flavobacteriaceae</taxon>
        <taxon>Arenibacter</taxon>
    </lineage>
</organism>
<dbReference type="PANTHER" id="PTHR11705">
    <property type="entry name" value="PROTEASE FAMILY M14 CARBOXYPEPTIDASE A,B"/>
    <property type="match status" value="1"/>
</dbReference>
<name>A0A1X7JAN6_9FLAO</name>
<feature type="active site" description="Proton donor/acceptor" evidence="7">
    <location>
        <position position="320"/>
    </location>
</feature>
<accession>A0A1X7JAN6</accession>
<dbReference type="GO" id="GO:0005615">
    <property type="term" value="C:extracellular space"/>
    <property type="evidence" value="ECO:0007669"/>
    <property type="project" value="TreeGrafter"/>
</dbReference>
<evidence type="ECO:0000256" key="3">
    <source>
        <dbReference type="ARBA" id="ARBA00022670"/>
    </source>
</evidence>
<evidence type="ECO:0000256" key="5">
    <source>
        <dbReference type="ARBA" id="ARBA00022833"/>
    </source>
</evidence>
<dbReference type="CDD" id="cd06239">
    <property type="entry name" value="M14-like"/>
    <property type="match status" value="1"/>
</dbReference>
<dbReference type="STRING" id="188872.SAMN03080602_01605"/>
<comment type="cofactor">
    <cofactor evidence="1">
        <name>Zn(2+)</name>
        <dbReference type="ChEBI" id="CHEBI:29105"/>
    </cofactor>
</comment>
<dbReference type="Pfam" id="PF00246">
    <property type="entry name" value="Peptidase_M14"/>
    <property type="match status" value="1"/>
</dbReference>
<gene>
    <name evidence="9" type="ORF">SAMN03080602_01605</name>
</gene>
<dbReference type="PANTHER" id="PTHR11705:SF143">
    <property type="entry name" value="SLL0236 PROTEIN"/>
    <property type="match status" value="1"/>
</dbReference>
<keyword evidence="9" id="KW-0121">Carboxypeptidase</keyword>
<proteinExistence type="inferred from homology"/>
<feature type="domain" description="Peptidase M14" evidence="8">
    <location>
        <begin position="31"/>
        <end position="347"/>
    </location>
</feature>
<evidence type="ECO:0000256" key="7">
    <source>
        <dbReference type="PROSITE-ProRule" id="PRU01379"/>
    </source>
</evidence>
<evidence type="ECO:0000313" key="10">
    <source>
        <dbReference type="Proteomes" id="UP000193420"/>
    </source>
</evidence>
<dbReference type="SMART" id="SM00631">
    <property type="entry name" value="Zn_pept"/>
    <property type="match status" value="1"/>
</dbReference>
<dbReference type="InterPro" id="IPR000834">
    <property type="entry name" value="Peptidase_M14"/>
</dbReference>
<dbReference type="GO" id="GO:0006508">
    <property type="term" value="P:proteolysis"/>
    <property type="evidence" value="ECO:0007669"/>
    <property type="project" value="UniProtKB-KW"/>
</dbReference>
<dbReference type="SUPFAM" id="SSF53187">
    <property type="entry name" value="Zn-dependent exopeptidases"/>
    <property type="match status" value="1"/>
</dbReference>
<evidence type="ECO:0000259" key="8">
    <source>
        <dbReference type="PROSITE" id="PS52035"/>
    </source>
</evidence>
<keyword evidence="10" id="KW-1185">Reference proteome</keyword>
<keyword evidence="4" id="KW-0378">Hydrolase</keyword>
<protein>
    <submittedName>
        <fullName evidence="9">Zinc carboxypeptidase</fullName>
    </submittedName>
</protein>
<comment type="similarity">
    <text evidence="2 7">Belongs to the peptidase M14 family.</text>
</comment>
<dbReference type="EMBL" id="FXAO01000003">
    <property type="protein sequence ID" value="SMG24907.1"/>
    <property type="molecule type" value="Genomic_DNA"/>
</dbReference>
<evidence type="ECO:0000256" key="6">
    <source>
        <dbReference type="ARBA" id="ARBA00023049"/>
    </source>
</evidence>
<keyword evidence="5" id="KW-0862">Zinc</keyword>
<dbReference type="GO" id="GO:0004181">
    <property type="term" value="F:metallocarboxypeptidase activity"/>
    <property type="evidence" value="ECO:0007669"/>
    <property type="project" value="InterPro"/>
</dbReference>
<evidence type="ECO:0000256" key="1">
    <source>
        <dbReference type="ARBA" id="ARBA00001947"/>
    </source>
</evidence>
<keyword evidence="6" id="KW-0482">Metalloprotease</keyword>
<dbReference type="AlphaFoldDB" id="A0A1X7JAN6"/>